<keyword evidence="2" id="KW-0344">Guanine-nucleotide releasing factor</keyword>
<organism evidence="5">
    <name type="scientific">Oppiella nova</name>
    <dbReference type="NCBI Taxonomy" id="334625"/>
    <lineage>
        <taxon>Eukaryota</taxon>
        <taxon>Metazoa</taxon>
        <taxon>Ecdysozoa</taxon>
        <taxon>Arthropoda</taxon>
        <taxon>Chelicerata</taxon>
        <taxon>Arachnida</taxon>
        <taxon>Acari</taxon>
        <taxon>Acariformes</taxon>
        <taxon>Sarcoptiformes</taxon>
        <taxon>Oribatida</taxon>
        <taxon>Brachypylina</taxon>
        <taxon>Oppioidea</taxon>
        <taxon>Oppiidae</taxon>
        <taxon>Oppiella</taxon>
    </lineage>
</organism>
<dbReference type="AlphaFoldDB" id="A0A7R9LJQ9"/>
<feature type="region of interest" description="Disordered" evidence="4">
    <location>
        <begin position="1"/>
        <end position="37"/>
    </location>
</feature>
<proteinExistence type="predicted"/>
<dbReference type="Pfam" id="PF04421">
    <property type="entry name" value="Mss4"/>
    <property type="match status" value="1"/>
</dbReference>
<evidence type="ECO:0008006" key="7">
    <source>
        <dbReference type="Google" id="ProtNLM"/>
    </source>
</evidence>
<dbReference type="EMBL" id="CAJPVJ010001224">
    <property type="protein sequence ID" value="CAG2164319.1"/>
    <property type="molecule type" value="Genomic_DNA"/>
</dbReference>
<evidence type="ECO:0000256" key="4">
    <source>
        <dbReference type="SAM" id="MobiDB-lite"/>
    </source>
</evidence>
<evidence type="ECO:0000256" key="2">
    <source>
        <dbReference type="ARBA" id="ARBA00022658"/>
    </source>
</evidence>
<dbReference type="GO" id="GO:0008270">
    <property type="term" value="F:zinc ion binding"/>
    <property type="evidence" value="ECO:0007669"/>
    <property type="project" value="TreeGrafter"/>
</dbReference>
<dbReference type="GO" id="GO:0005829">
    <property type="term" value="C:cytosol"/>
    <property type="evidence" value="ECO:0007669"/>
    <property type="project" value="TreeGrafter"/>
</dbReference>
<dbReference type="GO" id="GO:0015031">
    <property type="term" value="P:protein transport"/>
    <property type="evidence" value="ECO:0007669"/>
    <property type="project" value="UniProtKB-KW"/>
</dbReference>
<name>A0A7R9LJQ9_9ACAR</name>
<evidence type="ECO:0000256" key="3">
    <source>
        <dbReference type="ARBA" id="ARBA00022927"/>
    </source>
</evidence>
<keyword evidence="3" id="KW-0653">Protein transport</keyword>
<dbReference type="Gene3D" id="2.170.150.10">
    <property type="entry name" value="Metal Binding Protein, Guanine Nucleotide Exchange Factor, Chain A"/>
    <property type="match status" value="1"/>
</dbReference>
<dbReference type="SUPFAM" id="SSF51316">
    <property type="entry name" value="Mss4-like"/>
    <property type="match status" value="1"/>
</dbReference>
<dbReference type="GO" id="GO:0005085">
    <property type="term" value="F:guanyl-nucleotide exchange factor activity"/>
    <property type="evidence" value="ECO:0007669"/>
    <property type="project" value="UniProtKB-KW"/>
</dbReference>
<evidence type="ECO:0000256" key="1">
    <source>
        <dbReference type="ARBA" id="ARBA00022448"/>
    </source>
</evidence>
<reference evidence="5" key="1">
    <citation type="submission" date="2020-11" db="EMBL/GenBank/DDBJ databases">
        <authorList>
            <person name="Tran Van P."/>
        </authorList>
    </citation>
    <scope>NUCLEOTIDE SEQUENCE</scope>
</reference>
<dbReference type="Proteomes" id="UP000728032">
    <property type="component" value="Unassembled WGS sequence"/>
</dbReference>
<evidence type="ECO:0000313" key="5">
    <source>
        <dbReference type="EMBL" id="CAD7642956.1"/>
    </source>
</evidence>
<dbReference type="PANTHER" id="PTHR13276:SF0">
    <property type="entry name" value="GUANINE NUCLEOTIDE EXCHANGE FACTOR MSS4"/>
    <property type="match status" value="1"/>
</dbReference>
<feature type="compositionally biased region" description="Acidic residues" evidence="4">
    <location>
        <begin position="15"/>
        <end position="27"/>
    </location>
</feature>
<dbReference type="EMBL" id="OC916049">
    <property type="protein sequence ID" value="CAD7642956.1"/>
    <property type="molecule type" value="Genomic_DNA"/>
</dbReference>
<evidence type="ECO:0000313" key="6">
    <source>
        <dbReference type="Proteomes" id="UP000728032"/>
    </source>
</evidence>
<dbReference type="InterPro" id="IPR011323">
    <property type="entry name" value="Mss4/transl-control_tumour"/>
</dbReference>
<gene>
    <name evidence="5" type="ORF">ONB1V03_LOCUS3875</name>
</gene>
<dbReference type="OrthoDB" id="30840at2759"/>
<keyword evidence="1" id="KW-0813">Transport</keyword>
<dbReference type="InterPro" id="IPR007515">
    <property type="entry name" value="Mss4"/>
</dbReference>
<dbReference type="InterPro" id="IPR011057">
    <property type="entry name" value="Mss4-like_sf"/>
</dbReference>
<dbReference type="GO" id="GO:0016020">
    <property type="term" value="C:membrane"/>
    <property type="evidence" value="ECO:0007669"/>
    <property type="project" value="TreeGrafter"/>
</dbReference>
<protein>
    <recommendedName>
        <fullName evidence="7">Guanine nucleotide exchange factor MSS4-like protein</fullName>
    </recommendedName>
</protein>
<dbReference type="PROSITE" id="PS51796">
    <property type="entry name" value="MSS4"/>
    <property type="match status" value="1"/>
</dbReference>
<dbReference type="FunFam" id="2.170.150.10:FF:000005">
    <property type="entry name" value="Guanine nucleotide exchange factor MSS4"/>
    <property type="match status" value="1"/>
</dbReference>
<dbReference type="GO" id="GO:0007264">
    <property type="term" value="P:small GTPase-mediated signal transduction"/>
    <property type="evidence" value="ECO:0007669"/>
    <property type="project" value="InterPro"/>
</dbReference>
<dbReference type="GO" id="GO:0006892">
    <property type="term" value="P:post-Golgi vesicle-mediated transport"/>
    <property type="evidence" value="ECO:0007669"/>
    <property type="project" value="TreeGrafter"/>
</dbReference>
<keyword evidence="6" id="KW-1185">Reference proteome</keyword>
<accession>A0A7R9LJQ9</accession>
<sequence>MSETTEELPQSLVTETEDNAVTEEDTSLVDSEGKNSKSLSCLNCNCLLLRPNIALLKSLPSVMVREDSTHGLEVLSDFWMVSDMFQFENMAFSKNVEDMKYLACAECDIGPIGWHNLCDQKCYIAINRIKHH</sequence>
<dbReference type="PANTHER" id="PTHR13276">
    <property type="entry name" value="GUANINE NUCLEOTIDE EXCHANGE FACTOR MSS4"/>
    <property type="match status" value="1"/>
</dbReference>